<protein>
    <submittedName>
        <fullName evidence="2">Aquaporin</fullName>
    </submittedName>
</protein>
<evidence type="ECO:0000313" key="1">
    <source>
        <dbReference type="Proteomes" id="UP000887576"/>
    </source>
</evidence>
<reference evidence="2" key="1">
    <citation type="submission" date="2022-11" db="UniProtKB">
        <authorList>
            <consortium name="WormBaseParasite"/>
        </authorList>
    </citation>
    <scope>IDENTIFICATION</scope>
</reference>
<proteinExistence type="predicted"/>
<sequence length="287" mass="31952">MLDRLKSRVKINNKLVVNAISETFGTFMLLLIGLSVIAQLHLKRWEMNTWIQINVGWGFAVTFSALLVSRTSGGHLNPAVSFMMFTFGKIDFISLIVYCICQVLGAFLGACLVYVVYYDLINHFDNGIRAISGPNGTASVFTTFPPDFLSVHGAFLDQVIGTGILCLFIVVILDPKHKIPAYLHQLYFGLVLMMIGTGFGANLGYPLNPARDLGPRIFASFVYGMEVFSFPYPGYWLIPVFAPVAGAVLFGWMYHIFVGFHMVDDEEEQPEIRYQAVSTTTETLKSS</sequence>
<accession>A0AC34PYU3</accession>
<dbReference type="WBParaSite" id="JU765_v2.g11312.t2">
    <property type="protein sequence ID" value="JU765_v2.g11312.t2"/>
    <property type="gene ID" value="JU765_v2.g11312"/>
</dbReference>
<name>A0AC34PYU3_9BILA</name>
<evidence type="ECO:0000313" key="2">
    <source>
        <dbReference type="WBParaSite" id="JU765_v2.g11312.t2"/>
    </source>
</evidence>
<organism evidence="1 2">
    <name type="scientific">Panagrolaimus sp. JU765</name>
    <dbReference type="NCBI Taxonomy" id="591449"/>
    <lineage>
        <taxon>Eukaryota</taxon>
        <taxon>Metazoa</taxon>
        <taxon>Ecdysozoa</taxon>
        <taxon>Nematoda</taxon>
        <taxon>Chromadorea</taxon>
        <taxon>Rhabditida</taxon>
        <taxon>Tylenchina</taxon>
        <taxon>Panagrolaimomorpha</taxon>
        <taxon>Panagrolaimoidea</taxon>
        <taxon>Panagrolaimidae</taxon>
        <taxon>Panagrolaimus</taxon>
    </lineage>
</organism>
<dbReference type="Proteomes" id="UP000887576">
    <property type="component" value="Unplaced"/>
</dbReference>